<dbReference type="AlphaFoldDB" id="A0A8X7T1B3"/>
<organism evidence="2 3">
    <name type="scientific">Tilletia walkeri</name>
    <dbReference type="NCBI Taxonomy" id="117179"/>
    <lineage>
        <taxon>Eukaryota</taxon>
        <taxon>Fungi</taxon>
        <taxon>Dikarya</taxon>
        <taxon>Basidiomycota</taxon>
        <taxon>Ustilaginomycotina</taxon>
        <taxon>Exobasidiomycetes</taxon>
        <taxon>Tilletiales</taxon>
        <taxon>Tilletiaceae</taxon>
        <taxon>Tilletia</taxon>
    </lineage>
</organism>
<feature type="compositionally biased region" description="Basic and acidic residues" evidence="1">
    <location>
        <begin position="31"/>
        <end position="53"/>
    </location>
</feature>
<reference evidence="2" key="2">
    <citation type="journal article" date="2019" name="IMA Fungus">
        <title>Genome sequencing and comparison of five Tilletia species to identify candidate genes for the detection of regulated species infecting wheat.</title>
        <authorList>
            <person name="Nguyen H.D.T."/>
            <person name="Sultana T."/>
            <person name="Kesanakurti P."/>
            <person name="Hambleton S."/>
        </authorList>
    </citation>
    <scope>NUCLEOTIDE SEQUENCE</scope>
    <source>
        <strain evidence="2">DAOMC 236422</strain>
    </source>
</reference>
<feature type="region of interest" description="Disordered" evidence="1">
    <location>
        <begin position="72"/>
        <end position="100"/>
    </location>
</feature>
<accession>A0A8X7T1B3</accession>
<evidence type="ECO:0000256" key="1">
    <source>
        <dbReference type="SAM" id="MobiDB-lite"/>
    </source>
</evidence>
<protein>
    <submittedName>
        <fullName evidence="2">Uncharacterized protein</fullName>
    </submittedName>
</protein>
<dbReference type="Proteomes" id="UP000078113">
    <property type="component" value="Unassembled WGS sequence"/>
</dbReference>
<feature type="compositionally biased region" description="Basic residues" evidence="1">
    <location>
        <begin position="17"/>
        <end position="26"/>
    </location>
</feature>
<comment type="caution">
    <text evidence="2">The sequence shown here is derived from an EMBL/GenBank/DDBJ whole genome shotgun (WGS) entry which is preliminary data.</text>
</comment>
<evidence type="ECO:0000313" key="3">
    <source>
        <dbReference type="Proteomes" id="UP000078113"/>
    </source>
</evidence>
<dbReference type="EMBL" id="LWDG02000587">
    <property type="protein sequence ID" value="KAE8263970.1"/>
    <property type="molecule type" value="Genomic_DNA"/>
</dbReference>
<reference evidence="2" key="1">
    <citation type="submission" date="2016-04" db="EMBL/GenBank/DDBJ databases">
        <authorList>
            <person name="Nguyen H.D."/>
            <person name="Samba Siva P."/>
            <person name="Cullis J."/>
            <person name="Levesque C.A."/>
            <person name="Hambleton S."/>
        </authorList>
    </citation>
    <scope>NUCLEOTIDE SEQUENCE</scope>
    <source>
        <strain evidence="2">DAOMC 236422</strain>
    </source>
</reference>
<proteinExistence type="predicted"/>
<sequence>MEGKAREITVMISRCVKARTRQRQHGQRPAEGGRREDKACKTLEPAHGRDSRCGAKTHHLRDGVEARVREWQDWPLTVIDEGPQDHGKRRSPQPVRQDEI</sequence>
<keyword evidence="3" id="KW-1185">Reference proteome</keyword>
<gene>
    <name evidence="2" type="ORF">A4X09_0g7093</name>
</gene>
<evidence type="ECO:0000313" key="2">
    <source>
        <dbReference type="EMBL" id="KAE8263970.1"/>
    </source>
</evidence>
<feature type="region of interest" description="Disordered" evidence="1">
    <location>
        <begin position="17"/>
        <end position="59"/>
    </location>
</feature>
<name>A0A8X7T1B3_9BASI</name>